<proteinExistence type="inferred from homology"/>
<feature type="domain" description="Peptidase S9 prolyl oligopeptidase catalytic" evidence="7">
    <location>
        <begin position="471"/>
        <end position="680"/>
    </location>
</feature>
<dbReference type="FunFam" id="3.40.50.1820:FF:000005">
    <property type="entry name" value="Prolyl endopeptidase"/>
    <property type="match status" value="1"/>
</dbReference>
<keyword evidence="10" id="KW-1185">Reference proteome</keyword>
<dbReference type="RefSeq" id="WP_188611858.1">
    <property type="nucleotide sequence ID" value="NZ_BMGG01000009.1"/>
</dbReference>
<dbReference type="SUPFAM" id="SSF50993">
    <property type="entry name" value="Peptidase/esterase 'gauge' domain"/>
    <property type="match status" value="1"/>
</dbReference>
<dbReference type="Gene3D" id="3.40.50.1820">
    <property type="entry name" value="alpha/beta hydrolase"/>
    <property type="match status" value="1"/>
</dbReference>
<evidence type="ECO:0000256" key="1">
    <source>
        <dbReference type="ARBA" id="ARBA00001070"/>
    </source>
</evidence>
<dbReference type="InterPro" id="IPR001375">
    <property type="entry name" value="Peptidase_S9_cat"/>
</dbReference>
<name>A0A916UTA6_9HYPH</name>
<comment type="catalytic activity">
    <reaction evidence="1">
        <text>Hydrolysis of Pro-|-Xaa &gt;&gt; Ala-|-Xaa in oligopeptides.</text>
        <dbReference type="EC" id="3.4.21.26"/>
    </reaction>
</comment>
<reference evidence="9" key="1">
    <citation type="journal article" date="2014" name="Int. J. Syst. Evol. Microbiol.">
        <title>Complete genome sequence of Corynebacterium casei LMG S-19264T (=DSM 44701T), isolated from a smear-ripened cheese.</title>
        <authorList>
            <consortium name="US DOE Joint Genome Institute (JGI-PGF)"/>
            <person name="Walter F."/>
            <person name="Albersmeier A."/>
            <person name="Kalinowski J."/>
            <person name="Ruckert C."/>
        </authorList>
    </citation>
    <scope>NUCLEOTIDE SEQUENCE</scope>
    <source>
        <strain evidence="9">CGMCC 1.12919</strain>
    </source>
</reference>
<evidence type="ECO:0000256" key="6">
    <source>
        <dbReference type="ARBA" id="ARBA00022825"/>
    </source>
</evidence>
<dbReference type="SUPFAM" id="SSF53474">
    <property type="entry name" value="alpha/beta-Hydrolases"/>
    <property type="match status" value="1"/>
</dbReference>
<protein>
    <recommendedName>
        <fullName evidence="3">prolyl oligopeptidase</fullName>
        <ecNumber evidence="3">3.4.21.26</ecNumber>
    </recommendedName>
</protein>
<evidence type="ECO:0000256" key="4">
    <source>
        <dbReference type="ARBA" id="ARBA00022670"/>
    </source>
</evidence>
<dbReference type="Pfam" id="PF00326">
    <property type="entry name" value="Peptidase_S9"/>
    <property type="match status" value="1"/>
</dbReference>
<keyword evidence="4" id="KW-0645">Protease</keyword>
<keyword evidence="6" id="KW-0720">Serine protease</keyword>
<keyword evidence="5" id="KW-0378">Hydrolase</keyword>
<dbReference type="GO" id="GO:0070012">
    <property type="term" value="F:oligopeptidase activity"/>
    <property type="evidence" value="ECO:0007669"/>
    <property type="project" value="TreeGrafter"/>
</dbReference>
<comment type="caution">
    <text evidence="9">The sequence shown here is derived from an EMBL/GenBank/DDBJ whole genome shotgun (WGS) entry which is preliminary data.</text>
</comment>
<comment type="similarity">
    <text evidence="2">Belongs to the peptidase S9A family.</text>
</comment>
<dbReference type="Gene3D" id="2.130.10.120">
    <property type="entry name" value="Prolyl oligopeptidase, N-terminal domain"/>
    <property type="match status" value="1"/>
</dbReference>
<reference evidence="9" key="2">
    <citation type="submission" date="2020-09" db="EMBL/GenBank/DDBJ databases">
        <authorList>
            <person name="Sun Q."/>
            <person name="Zhou Y."/>
        </authorList>
    </citation>
    <scope>NUCLEOTIDE SEQUENCE</scope>
    <source>
        <strain evidence="9">CGMCC 1.12919</strain>
    </source>
</reference>
<dbReference type="PANTHER" id="PTHR42881:SF2">
    <property type="entry name" value="PROLYL ENDOPEPTIDASE"/>
    <property type="match status" value="1"/>
</dbReference>
<evidence type="ECO:0000313" key="9">
    <source>
        <dbReference type="EMBL" id="GGC85869.1"/>
    </source>
</evidence>
<dbReference type="AlphaFoldDB" id="A0A916UTA6"/>
<dbReference type="InterPro" id="IPR023302">
    <property type="entry name" value="Pept_S9A_N"/>
</dbReference>
<dbReference type="InterPro" id="IPR051167">
    <property type="entry name" value="Prolyl_oligopep/macrocyclase"/>
</dbReference>
<organism evidence="9 10">
    <name type="scientific">Chelatococcus reniformis</name>
    <dbReference type="NCBI Taxonomy" id="1494448"/>
    <lineage>
        <taxon>Bacteria</taxon>
        <taxon>Pseudomonadati</taxon>
        <taxon>Pseudomonadota</taxon>
        <taxon>Alphaproteobacteria</taxon>
        <taxon>Hyphomicrobiales</taxon>
        <taxon>Chelatococcaceae</taxon>
        <taxon>Chelatococcus</taxon>
    </lineage>
</organism>
<dbReference type="InterPro" id="IPR002470">
    <property type="entry name" value="Peptidase_S9A"/>
</dbReference>
<dbReference type="GO" id="GO:0005829">
    <property type="term" value="C:cytosol"/>
    <property type="evidence" value="ECO:0007669"/>
    <property type="project" value="TreeGrafter"/>
</dbReference>
<dbReference type="InterPro" id="IPR002471">
    <property type="entry name" value="Pept_S9_AS"/>
</dbReference>
<evidence type="ECO:0000256" key="5">
    <source>
        <dbReference type="ARBA" id="ARBA00022801"/>
    </source>
</evidence>
<dbReference type="GO" id="GO:0006508">
    <property type="term" value="P:proteolysis"/>
    <property type="evidence" value="ECO:0007669"/>
    <property type="project" value="UniProtKB-KW"/>
</dbReference>
<dbReference type="GO" id="GO:0004252">
    <property type="term" value="F:serine-type endopeptidase activity"/>
    <property type="evidence" value="ECO:0007669"/>
    <property type="project" value="UniProtKB-EC"/>
</dbReference>
<evidence type="ECO:0000313" key="10">
    <source>
        <dbReference type="Proteomes" id="UP000637002"/>
    </source>
</evidence>
<dbReference type="InterPro" id="IPR029058">
    <property type="entry name" value="AB_hydrolase_fold"/>
</dbReference>
<evidence type="ECO:0000259" key="7">
    <source>
        <dbReference type="Pfam" id="PF00326"/>
    </source>
</evidence>
<dbReference type="PROSITE" id="PS00708">
    <property type="entry name" value="PRO_ENDOPEP_SER"/>
    <property type="match status" value="1"/>
</dbReference>
<dbReference type="PANTHER" id="PTHR42881">
    <property type="entry name" value="PROLYL ENDOPEPTIDASE"/>
    <property type="match status" value="1"/>
</dbReference>
<feature type="domain" description="Peptidase S9A N-terminal" evidence="8">
    <location>
        <begin position="7"/>
        <end position="411"/>
    </location>
</feature>
<evidence type="ECO:0000256" key="3">
    <source>
        <dbReference type="ARBA" id="ARBA00011897"/>
    </source>
</evidence>
<gene>
    <name evidence="9" type="ORF">GCM10010994_49720</name>
</gene>
<evidence type="ECO:0000259" key="8">
    <source>
        <dbReference type="Pfam" id="PF02897"/>
    </source>
</evidence>
<accession>A0A916UTA6</accession>
<dbReference type="PRINTS" id="PR00862">
    <property type="entry name" value="PROLIGOPTASE"/>
</dbReference>
<evidence type="ECO:0000256" key="2">
    <source>
        <dbReference type="ARBA" id="ARBA00005228"/>
    </source>
</evidence>
<dbReference type="EC" id="3.4.21.26" evidence="3"/>
<dbReference type="Pfam" id="PF02897">
    <property type="entry name" value="Peptidase_S9_N"/>
    <property type="match status" value="1"/>
</dbReference>
<dbReference type="EMBL" id="BMGG01000009">
    <property type="protein sequence ID" value="GGC85869.1"/>
    <property type="molecule type" value="Genomic_DNA"/>
</dbReference>
<dbReference type="Proteomes" id="UP000637002">
    <property type="component" value="Unassembled WGS sequence"/>
</dbReference>
<sequence>MPALAYPKTRRVDVVDAYFGMTVADPYRWLESDAARDADVAAWVAAQNTVTADYLATLPGREVLRNRLTALFDHEQVTAPHKRGTRLFHARNPGLKNQPILFVREGVDGEDRVLIDPNAWSADGATALAEWAASKDGTHVAYAVQEGGTDWRTIRVLHVESGTVLDDRVEWARFTGISWVKDGSGFFYSRFPARQPGAASTAGISGHAVYFHALGTAQAEDRLVHATPDHLGLLHVVEVTDDGRYALIYSTPGATQNALSLVDLASQDWAPRALIENFDNQWALLGNTDETLFLITDRDAGRGKIVALDLAGEAPAFTDVVAEQEGVLNQGKLLGGELVLAYLLDAKTDLQRFERDGTPAGAIELPGIGAAGGLRGDPDDDEMFYVFTSFNAPTTVYRHDLATGESSIWAAPRVNVDLDALIVDQRFYPSKDGTAVPMFIVRRRDVTGPAPTLLYGYGGFSISLFPFYSPAQVAWIEQGGVLAIANLRGGGEYGREWHDAGRLQNKQNVFDDFIAAGEFLKAEGVTRPDGLAIQGESNGGLLVGAVVNQRPDLFAAALPGVGVMDMLRFNRFTGGQLWTSDYGDPANEADVGNLLTYSPYHNIRPGQDYPAILATTADTDDRVVPGHTFKYIAAVQAADVGPRPHLVRIESRAGHGAGKPTDKIIAELTDLLAFAARWTGLEVEAKA</sequence>